<dbReference type="InterPro" id="IPR029058">
    <property type="entry name" value="AB_hydrolase_fold"/>
</dbReference>
<dbReference type="PRINTS" id="PR00862">
    <property type="entry name" value="PROLIGOPTASE"/>
</dbReference>
<evidence type="ECO:0000259" key="6">
    <source>
        <dbReference type="Pfam" id="PF02897"/>
    </source>
</evidence>
<dbReference type="Proteomes" id="UP000196573">
    <property type="component" value="Unassembled WGS sequence"/>
</dbReference>
<feature type="domain" description="Peptidase S9A N-terminal" evidence="6">
    <location>
        <begin position="18"/>
        <end position="408"/>
    </location>
</feature>
<evidence type="ECO:0000313" key="8">
    <source>
        <dbReference type="Proteomes" id="UP000196573"/>
    </source>
</evidence>
<dbReference type="InterPro" id="IPR002470">
    <property type="entry name" value="Peptidase_S9A"/>
</dbReference>
<organism evidence="7 8">
    <name type="scientific">Parendozoicomonas haliclonae</name>
    <dbReference type="NCBI Taxonomy" id="1960125"/>
    <lineage>
        <taxon>Bacteria</taxon>
        <taxon>Pseudomonadati</taxon>
        <taxon>Pseudomonadota</taxon>
        <taxon>Gammaproteobacteria</taxon>
        <taxon>Oceanospirillales</taxon>
        <taxon>Endozoicomonadaceae</taxon>
        <taxon>Parendozoicomonas</taxon>
    </lineage>
</organism>
<dbReference type="InterPro" id="IPR023302">
    <property type="entry name" value="Pept_S9A_N"/>
</dbReference>
<evidence type="ECO:0000256" key="3">
    <source>
        <dbReference type="ARBA" id="ARBA00022801"/>
    </source>
</evidence>
<keyword evidence="8" id="KW-1185">Reference proteome</keyword>
<dbReference type="Pfam" id="PF02897">
    <property type="entry name" value="Peptidase_S9_N"/>
    <property type="match status" value="1"/>
</dbReference>
<dbReference type="InterPro" id="IPR051543">
    <property type="entry name" value="Serine_Peptidase_S9A"/>
</dbReference>
<accession>A0A1X7AKF8</accession>
<dbReference type="PANTHER" id="PTHR11757:SF19">
    <property type="entry name" value="PROLYL ENDOPEPTIDASE-LIKE"/>
    <property type="match status" value="1"/>
</dbReference>
<gene>
    <name evidence="7" type="primary">ptrB_2</name>
    <name evidence="7" type="ORF">EHSB41UT_02362</name>
</gene>
<proteinExistence type="inferred from homology"/>
<keyword evidence="2 7" id="KW-0645">Protease</keyword>
<dbReference type="InterPro" id="IPR001375">
    <property type="entry name" value="Peptidase_S9_cat"/>
</dbReference>
<dbReference type="Gene3D" id="3.40.50.1820">
    <property type="entry name" value="alpha/beta hydrolase"/>
    <property type="match status" value="1"/>
</dbReference>
<evidence type="ECO:0000313" key="7">
    <source>
        <dbReference type="EMBL" id="SMA47281.1"/>
    </source>
</evidence>
<evidence type="ECO:0000256" key="4">
    <source>
        <dbReference type="ARBA" id="ARBA00022825"/>
    </source>
</evidence>
<evidence type="ECO:0000256" key="1">
    <source>
        <dbReference type="ARBA" id="ARBA00005228"/>
    </source>
</evidence>
<dbReference type="AlphaFoldDB" id="A0A1X7AKF8"/>
<keyword evidence="4" id="KW-0720">Serine protease</keyword>
<dbReference type="PANTHER" id="PTHR11757">
    <property type="entry name" value="PROTEASE FAMILY S9A OLIGOPEPTIDASE"/>
    <property type="match status" value="1"/>
</dbReference>
<dbReference type="EMBL" id="FWPT01000005">
    <property type="protein sequence ID" value="SMA47281.1"/>
    <property type="molecule type" value="Genomic_DNA"/>
</dbReference>
<comment type="similarity">
    <text evidence="1">Belongs to the peptidase S9A family.</text>
</comment>
<evidence type="ECO:0000259" key="5">
    <source>
        <dbReference type="Pfam" id="PF00326"/>
    </source>
</evidence>
<name>A0A1X7AKF8_9GAMM</name>
<sequence length="687" mass="77844">MTVPVVPLSPRPPFAPKEPVVRVDEQGRSRTDDYFWLEDRGSQQVQDWLEAENRYTAEGMAETEALQKTLYQEMKARMKEDDESLPYQWRGYEYFSRTIKGEDYAVHYRRKLSSENVEVLFDGNLQADGQDYFDLGVLSVSPDNNLLGWAEDFAGDESWTLCFRDIETNRLLPDTLKGCSANIVWASDSRSFWYIRLDKNFRPWQLCHHMLGQDVSTDQILFEEPDERFFLSVYPDRTESFLLVESASTDTTECYIGSLDSADVPLQLIRPRQTGLEYYPDSDGQTLFIRTNDTGINYRLVTADPQSPAEWHELLAHREQTTLGDFEIFPGKLVLFERETGLVQVRLFDLASRTTITLDFPDEAWSVGGCDNAEFEAGFLRLEYESLNRPPSVYDVSLVTGELTLRRQQEVLGGFDPERYQTRRLMIPSHDGIEVPVSLVGLKESFDQPAAMLLYGYGAYGASEDPYFAKARLNLLDRGMIFGIAHVRGGADLGEAWYRDGRRLSKKNSFEDFVACSRYLIEQGYTSSDRLVISGGSAGGLLMGAVLNQAPELFAGAVLDVPFVDVLNSMLNPDLPLTVTEYDEWGDPAEDEVYNYIASYSPIDNIRSVDYPPQLVLGGFEDRRVQYWEPAKWVATMRDRKTDSSPIYLKTHMGAGHFGASGRYEAMKEAAFEQAFILTVAGLGHSG</sequence>
<dbReference type="Pfam" id="PF00326">
    <property type="entry name" value="Peptidase_S9"/>
    <property type="match status" value="1"/>
</dbReference>
<reference evidence="7 8" key="1">
    <citation type="submission" date="2017-03" db="EMBL/GenBank/DDBJ databases">
        <authorList>
            <person name="Afonso C.L."/>
            <person name="Miller P.J."/>
            <person name="Scott M.A."/>
            <person name="Spackman E."/>
            <person name="Goraichik I."/>
            <person name="Dimitrov K.M."/>
            <person name="Suarez D.L."/>
            <person name="Swayne D.E."/>
        </authorList>
    </citation>
    <scope>NUCLEOTIDE SEQUENCE [LARGE SCALE GENOMIC DNA]</scope>
    <source>
        <strain evidence="7">SB41UT1</strain>
    </source>
</reference>
<dbReference type="RefSeq" id="WP_165767242.1">
    <property type="nucleotide sequence ID" value="NZ_CBCSCN010000003.1"/>
</dbReference>
<dbReference type="SUPFAM" id="SSF50993">
    <property type="entry name" value="Peptidase/esterase 'gauge' domain"/>
    <property type="match status" value="1"/>
</dbReference>
<dbReference type="GO" id="GO:0004252">
    <property type="term" value="F:serine-type endopeptidase activity"/>
    <property type="evidence" value="ECO:0007669"/>
    <property type="project" value="UniProtKB-EC"/>
</dbReference>
<dbReference type="EC" id="3.4.21.83" evidence="7"/>
<evidence type="ECO:0000256" key="2">
    <source>
        <dbReference type="ARBA" id="ARBA00022670"/>
    </source>
</evidence>
<dbReference type="GO" id="GO:0006508">
    <property type="term" value="P:proteolysis"/>
    <property type="evidence" value="ECO:0007669"/>
    <property type="project" value="UniProtKB-KW"/>
</dbReference>
<dbReference type="Gene3D" id="2.130.10.120">
    <property type="entry name" value="Prolyl oligopeptidase, N-terminal domain"/>
    <property type="match status" value="1"/>
</dbReference>
<feature type="domain" description="Peptidase S9 prolyl oligopeptidase catalytic" evidence="5">
    <location>
        <begin position="469"/>
        <end position="682"/>
    </location>
</feature>
<keyword evidence="3 7" id="KW-0378">Hydrolase</keyword>
<protein>
    <submittedName>
        <fullName evidence="7">Protease 2</fullName>
        <ecNumber evidence="7">3.4.21.83</ecNumber>
    </submittedName>
</protein>
<dbReference type="SUPFAM" id="SSF53474">
    <property type="entry name" value="alpha/beta-Hydrolases"/>
    <property type="match status" value="1"/>
</dbReference>